<reference evidence="1 2" key="1">
    <citation type="submission" date="2018-01" db="EMBL/GenBank/DDBJ databases">
        <authorList>
            <person name="Gaut B.S."/>
            <person name="Morton B.R."/>
            <person name="Clegg M.T."/>
            <person name="Duvall M.R."/>
        </authorList>
    </citation>
    <scope>NUCLEOTIDE SEQUENCE [LARGE SCALE GENOMIC DNA]</scope>
    <source>
        <strain evidence="1">Cupriavidus taiwanensis LMG 19425</strain>
        <plasmid evidence="2">Plasmid ii</plasmid>
    </source>
</reference>
<gene>
    <name evidence="1" type="ORF">CT19425_MP80465</name>
</gene>
<dbReference type="AlphaFoldDB" id="A0A375IQ96"/>
<accession>A0A375IQ96</accession>
<organism evidence="1 2">
    <name type="scientific">Cupriavidus taiwanensis</name>
    <dbReference type="NCBI Taxonomy" id="164546"/>
    <lineage>
        <taxon>Bacteria</taxon>
        <taxon>Pseudomonadati</taxon>
        <taxon>Pseudomonadota</taxon>
        <taxon>Betaproteobacteria</taxon>
        <taxon>Burkholderiales</taxon>
        <taxon>Burkholderiaceae</taxon>
        <taxon>Cupriavidus</taxon>
    </lineage>
</organism>
<geneLocation type="plasmid" evidence="1">
    <name>II</name>
</geneLocation>
<dbReference type="Proteomes" id="UP000255505">
    <property type="component" value="Plasmid II"/>
</dbReference>
<protein>
    <submittedName>
        <fullName evidence="1">Uncharacterized protein</fullName>
    </submittedName>
</protein>
<sequence>MKDRQAAGSGSALQAAARAMVETASPRGMLRGQWTKGLAAVCAASGMTGAWAQAQEPRADATLATVVVTAAGSA</sequence>
<proteinExistence type="predicted"/>
<dbReference type="EMBL" id="LT991977">
    <property type="protein sequence ID" value="SPK76836.1"/>
    <property type="molecule type" value="Genomic_DNA"/>
</dbReference>
<name>A0A375IQ96_9BURK</name>
<evidence type="ECO:0000313" key="1">
    <source>
        <dbReference type="EMBL" id="SPK76836.1"/>
    </source>
</evidence>
<evidence type="ECO:0000313" key="2">
    <source>
        <dbReference type="Proteomes" id="UP000255505"/>
    </source>
</evidence>
<keyword evidence="1" id="KW-0614">Plasmid</keyword>